<gene>
    <name evidence="1" type="ORF">DPX39_110107800</name>
</gene>
<sequence>MEGFCYTAAADAASKAKGGVPQLPHLSAAALGKASSRPLPHPAAAITTVELPSGSVVIAGGGSVISVEPLSSLLQSCSKEGECEACNDPLLGGVAVHSTVPGEKVTLTISSGLVSCIGTALLPGGTAAMCAVGTSAGSLCLFVVESRTGGNALALCKVCEASLCEYTDGLISADDIVLDVCVGLDPAGRPEFVAVATATVVVVIDTQCFNESLRANATEAVLRETVGSWQRTPCPTEKPVNETFYASFTASEVVRLLVPQRYRASFAVDIALLIVFDNGELRYVARRVVGGSLQLLTEHHRQRQLRHSTVGLGMLQHNSEGPIDGSHGSLALPHVLYAYSLSSVVHNVCTAAVGVSAATYKVVNNAALFFDDMSQTMRIIVVGAGTQLGERYGHQLRGTTGWWAITGATVLARGTLDQRQLAAWGFDVPCSGALPRDRRGLACVTVLEGGRVLFACGNELYVCTMADATNAVVDGSSGGGGGAYVALRQVHTCGSVVCGVACTGTRIDGRNVVVIGFGASLAALLF</sequence>
<reference evidence="1 2" key="1">
    <citation type="submission" date="2018-09" db="EMBL/GenBank/DDBJ databases">
        <title>whole genome sequence of T. equiperdum IVM-t1 strain.</title>
        <authorList>
            <person name="Suganuma K."/>
        </authorList>
    </citation>
    <scope>NUCLEOTIDE SEQUENCE [LARGE SCALE GENOMIC DNA]</scope>
    <source>
        <strain evidence="1 2">IVM-t1</strain>
    </source>
</reference>
<name>A0A3L6KWX7_9TRYP</name>
<evidence type="ECO:0000313" key="1">
    <source>
        <dbReference type="EMBL" id="RHW67981.1"/>
    </source>
</evidence>
<dbReference type="AlphaFoldDB" id="A0A3L6KWX7"/>
<protein>
    <submittedName>
        <fullName evidence="1">Uncharacterized protein</fullName>
    </submittedName>
</protein>
<proteinExistence type="predicted"/>
<evidence type="ECO:0000313" key="2">
    <source>
        <dbReference type="Proteomes" id="UP000266743"/>
    </source>
</evidence>
<comment type="caution">
    <text evidence="1">The sequence shown here is derived from an EMBL/GenBank/DDBJ whole genome shotgun (WGS) entry which is preliminary data.</text>
</comment>
<organism evidence="1 2">
    <name type="scientific">Trypanosoma brucei equiperdum</name>
    <dbReference type="NCBI Taxonomy" id="630700"/>
    <lineage>
        <taxon>Eukaryota</taxon>
        <taxon>Discoba</taxon>
        <taxon>Euglenozoa</taxon>
        <taxon>Kinetoplastea</taxon>
        <taxon>Metakinetoplastina</taxon>
        <taxon>Trypanosomatida</taxon>
        <taxon>Trypanosomatidae</taxon>
        <taxon>Trypanosoma</taxon>
    </lineage>
</organism>
<dbReference type="Proteomes" id="UP000266743">
    <property type="component" value="Chromosome 11"/>
</dbReference>
<accession>A0A3L6KWX7</accession>
<dbReference type="EMBL" id="QSBY01000011">
    <property type="protein sequence ID" value="RHW67981.1"/>
    <property type="molecule type" value="Genomic_DNA"/>
</dbReference>